<evidence type="ECO:0000256" key="4">
    <source>
        <dbReference type="ARBA" id="ARBA00022679"/>
    </source>
</evidence>
<feature type="domain" description="Aminotransferase class V" evidence="8">
    <location>
        <begin position="48"/>
        <end position="329"/>
    </location>
</feature>
<dbReference type="PROSITE" id="PS00595">
    <property type="entry name" value="AA_TRANSFER_CLASS_5"/>
    <property type="match status" value="1"/>
</dbReference>
<evidence type="ECO:0000313" key="10">
    <source>
        <dbReference type="Proteomes" id="UP001279681"/>
    </source>
</evidence>
<dbReference type="InterPro" id="IPR015421">
    <property type="entry name" value="PyrdxlP-dep_Trfase_major"/>
</dbReference>
<evidence type="ECO:0000256" key="6">
    <source>
        <dbReference type="RuleBase" id="RU004075"/>
    </source>
</evidence>
<dbReference type="InterPro" id="IPR015422">
    <property type="entry name" value="PyrdxlP-dep_Trfase_small"/>
</dbReference>
<dbReference type="GO" id="GO:0008483">
    <property type="term" value="F:transaminase activity"/>
    <property type="evidence" value="ECO:0007669"/>
    <property type="project" value="UniProtKB-KW"/>
</dbReference>
<dbReference type="Pfam" id="PF00266">
    <property type="entry name" value="Aminotran_5"/>
    <property type="match status" value="1"/>
</dbReference>
<dbReference type="Gene3D" id="3.40.640.10">
    <property type="entry name" value="Type I PLP-dependent aspartate aminotransferase-like (Major domain)"/>
    <property type="match status" value="1"/>
</dbReference>
<evidence type="ECO:0000256" key="3">
    <source>
        <dbReference type="ARBA" id="ARBA00022576"/>
    </source>
</evidence>
<proteinExistence type="inferred from homology"/>
<dbReference type="Proteomes" id="UP001279681">
    <property type="component" value="Unassembled WGS sequence"/>
</dbReference>
<dbReference type="PANTHER" id="PTHR21152:SF24">
    <property type="entry name" value="ALANINE--GLYOXYLATE AMINOTRANSFERASE 1"/>
    <property type="match status" value="1"/>
</dbReference>
<dbReference type="InterPro" id="IPR015424">
    <property type="entry name" value="PyrdxlP-dep_Trfase"/>
</dbReference>
<evidence type="ECO:0000256" key="5">
    <source>
        <dbReference type="ARBA" id="ARBA00022898"/>
    </source>
</evidence>
<dbReference type="SUPFAM" id="SSF53383">
    <property type="entry name" value="PLP-dependent transferases"/>
    <property type="match status" value="1"/>
</dbReference>
<sequence>MLFYRPNYLMMTAGPTTVAGNTLHSRSKVFGNPDLDPDFLSYYKFVCHRLRNFIGSDQSKILIMNGEGMLGLDAACASLTEKGDRVLVISNGFFGEGFKGLIEPYGGEVTIFESSWKKSIDLKKLEEFLEKDSNFKYATLVHCDTPSGLLNDIGPICQLLKSKGILTVVDTVAALGGVEFRMDDWKIDIALSASQKVFSAAPGLTIVAVSDDAWKAMENRTTPIPSFYCNLLLWKDIEDKKSFPYTMPASDIIGLGTAIDNLLSETLFRAFDRHEEMRDLCIKKLKEFGCSLYLEDNFSPTVTAFLPPKGIDAEDLLVHLRAKYNILLSGSYGPLAGKVIRIGHMGENAREDRVRFTLDCLEKAIIDLK</sequence>
<organism evidence="9 10">
    <name type="scientific">Candidatus Cetobacterium colombiensis</name>
    <dbReference type="NCBI Taxonomy" id="3073100"/>
    <lineage>
        <taxon>Bacteria</taxon>
        <taxon>Fusobacteriati</taxon>
        <taxon>Fusobacteriota</taxon>
        <taxon>Fusobacteriia</taxon>
        <taxon>Fusobacteriales</taxon>
        <taxon>Fusobacteriaceae</taxon>
        <taxon>Cetobacterium</taxon>
    </lineage>
</organism>
<keyword evidence="10" id="KW-1185">Reference proteome</keyword>
<dbReference type="InterPro" id="IPR024169">
    <property type="entry name" value="SP_NH2Trfase/AEP_transaminase"/>
</dbReference>
<gene>
    <name evidence="9" type="ORF">RFV38_07775</name>
</gene>
<name>A0ABU4WA23_9FUSO</name>
<dbReference type="EMBL" id="JAVIKH010000009">
    <property type="protein sequence ID" value="MDX8336393.1"/>
    <property type="molecule type" value="Genomic_DNA"/>
</dbReference>
<keyword evidence="5" id="KW-0663">Pyridoxal phosphate</keyword>
<dbReference type="InterPro" id="IPR020578">
    <property type="entry name" value="Aminotrans_V_PyrdxlP_BS"/>
</dbReference>
<keyword evidence="4" id="KW-0808">Transferase</keyword>
<reference evidence="10" key="1">
    <citation type="submission" date="2023-07" db="EMBL/GenBank/DDBJ databases">
        <authorList>
            <person name="Colorado M.A."/>
            <person name="Villamil L.M."/>
            <person name="Melo J.F."/>
            <person name="Rodriguez J.A."/>
            <person name="Ruiz R.Y."/>
        </authorList>
    </citation>
    <scope>NUCLEOTIDE SEQUENCE [LARGE SCALE GENOMIC DNA]</scope>
    <source>
        <strain evidence="10">C33</strain>
    </source>
</reference>
<comment type="caution">
    <text evidence="9">The sequence shown here is derived from an EMBL/GenBank/DDBJ whole genome shotgun (WGS) entry which is preliminary data.</text>
</comment>
<dbReference type="Gene3D" id="3.90.1150.10">
    <property type="entry name" value="Aspartate Aminotransferase, domain 1"/>
    <property type="match status" value="1"/>
</dbReference>
<evidence type="ECO:0000256" key="1">
    <source>
        <dbReference type="ARBA" id="ARBA00001933"/>
    </source>
</evidence>
<evidence type="ECO:0000313" key="9">
    <source>
        <dbReference type="EMBL" id="MDX8336393.1"/>
    </source>
</evidence>
<keyword evidence="3 9" id="KW-0032">Aminotransferase</keyword>
<evidence type="ECO:0000259" key="8">
    <source>
        <dbReference type="Pfam" id="PF00266"/>
    </source>
</evidence>
<comment type="similarity">
    <text evidence="2 6">Belongs to the class-V pyridoxal-phosphate-dependent aminotransferase family.</text>
</comment>
<dbReference type="InterPro" id="IPR000192">
    <property type="entry name" value="Aminotrans_V_dom"/>
</dbReference>
<accession>A0ABU4WA23</accession>
<evidence type="ECO:0000256" key="7">
    <source>
        <dbReference type="RuleBase" id="RU004504"/>
    </source>
</evidence>
<dbReference type="RefSeq" id="WP_320313797.1">
    <property type="nucleotide sequence ID" value="NZ_JAVIKH010000009.1"/>
</dbReference>
<dbReference type="PANTHER" id="PTHR21152">
    <property type="entry name" value="AMINOTRANSFERASE CLASS V"/>
    <property type="match status" value="1"/>
</dbReference>
<dbReference type="PIRSF" id="PIRSF000524">
    <property type="entry name" value="SPT"/>
    <property type="match status" value="1"/>
</dbReference>
<evidence type="ECO:0000256" key="2">
    <source>
        <dbReference type="ARBA" id="ARBA00009236"/>
    </source>
</evidence>
<comment type="cofactor">
    <cofactor evidence="1 7">
        <name>pyridoxal 5'-phosphate</name>
        <dbReference type="ChEBI" id="CHEBI:597326"/>
    </cofactor>
</comment>
<protein>
    <submittedName>
        <fullName evidence="9">Alanine--glyoxylate aminotransferase family protein</fullName>
    </submittedName>
</protein>